<sequence>MDERICRLERDGLCDIRVCNALQTFFNALEREKVRDLKVDVRFDGSSKRTNAIEKSTESNGSQIESLQKRAFHEQVKNHRSSSSQHKSKSKVPKSAKYLFSRKWDSKDDTLVLQLREKCEALQKARRKLEKEKHDAQYVVSKLRRKIEKKQKKLSKERLISEGKDLEIDLLREDINALEQELKSRRGDSDGFSEDCQEIGSNLQFCVESTAMRSPQDLGRATPKVSNGGYKTDDLWSQGYGTTADSFWDGAKTSSSIKSDPFQRAYDAISLASDRADRNDLLSIKSNTTRRTSRRTTGSEAQIDPIKSGSRMDNSGNDNMASGRRRRLRNGKRVNYDIGAPEHWLGESFDRGDAGLL</sequence>
<dbReference type="EMBL" id="LYXU01000003">
    <property type="protein sequence ID" value="OBS21725.1"/>
    <property type="molecule type" value="Genomic_DNA"/>
</dbReference>
<feature type="coiled-coil region" evidence="1">
    <location>
        <begin position="112"/>
        <end position="188"/>
    </location>
</feature>
<organism evidence="3 4">
    <name type="scientific">Fusarium poae</name>
    <dbReference type="NCBI Taxonomy" id="36050"/>
    <lineage>
        <taxon>Eukaryota</taxon>
        <taxon>Fungi</taxon>
        <taxon>Dikarya</taxon>
        <taxon>Ascomycota</taxon>
        <taxon>Pezizomycotina</taxon>
        <taxon>Sordariomycetes</taxon>
        <taxon>Hypocreomycetidae</taxon>
        <taxon>Hypocreales</taxon>
        <taxon>Nectriaceae</taxon>
        <taxon>Fusarium</taxon>
    </lineage>
</organism>
<feature type="region of interest" description="Disordered" evidence="2">
    <location>
        <begin position="71"/>
        <end position="94"/>
    </location>
</feature>
<name>A0A1B8AMC8_FUSPO</name>
<proteinExistence type="predicted"/>
<dbReference type="AlphaFoldDB" id="A0A1B8AMC8"/>
<reference evidence="3 4" key="1">
    <citation type="submission" date="2016-06" db="EMBL/GenBank/DDBJ databases">
        <title>Living apart together: crosstalk between the core and supernumerary genomes in a fungal plant pathogen.</title>
        <authorList>
            <person name="Vanheule A."/>
            <person name="Audenaert K."/>
            <person name="Warris S."/>
            <person name="Van De Geest H."/>
            <person name="Schijlen E."/>
            <person name="Hofte M."/>
            <person name="De Saeger S."/>
            <person name="Haesaert G."/>
            <person name="Waalwijk C."/>
            <person name="Van Der Lee T."/>
        </authorList>
    </citation>
    <scope>NUCLEOTIDE SEQUENCE [LARGE SCALE GENOMIC DNA]</scope>
    <source>
        <strain evidence="3 4">2516</strain>
    </source>
</reference>
<comment type="caution">
    <text evidence="3">The sequence shown here is derived from an EMBL/GenBank/DDBJ whole genome shotgun (WGS) entry which is preliminary data.</text>
</comment>
<accession>A0A1B8AMC8</accession>
<dbReference type="OMA" id="KRAFHEQ"/>
<evidence type="ECO:0000256" key="1">
    <source>
        <dbReference type="SAM" id="Coils"/>
    </source>
</evidence>
<protein>
    <submittedName>
        <fullName evidence="3">Uncharacterized protein</fullName>
    </submittedName>
</protein>
<evidence type="ECO:0000313" key="3">
    <source>
        <dbReference type="EMBL" id="OBS21725.1"/>
    </source>
</evidence>
<keyword evidence="1" id="KW-0175">Coiled coil</keyword>
<gene>
    <name evidence="3" type="ORF">FPOA_08062</name>
</gene>
<evidence type="ECO:0000313" key="4">
    <source>
        <dbReference type="Proteomes" id="UP000091967"/>
    </source>
</evidence>
<keyword evidence="4" id="KW-1185">Reference proteome</keyword>
<dbReference type="Proteomes" id="UP000091967">
    <property type="component" value="Unassembled WGS sequence"/>
</dbReference>
<feature type="region of interest" description="Disordered" evidence="2">
    <location>
        <begin position="282"/>
        <end position="328"/>
    </location>
</feature>
<evidence type="ECO:0000256" key="2">
    <source>
        <dbReference type="SAM" id="MobiDB-lite"/>
    </source>
</evidence>
<feature type="compositionally biased region" description="Polar residues" evidence="2">
    <location>
        <begin position="311"/>
        <end position="320"/>
    </location>
</feature>